<organism evidence="1 2">
    <name type="scientific">Leeuwenhoekiella blandensis (strain CECT 7118 / CCUG 51940 / KCTC 22103 / MED217)</name>
    <name type="common">Flavobacterium sp. (strain MED217)</name>
    <dbReference type="NCBI Taxonomy" id="398720"/>
    <lineage>
        <taxon>Bacteria</taxon>
        <taxon>Pseudomonadati</taxon>
        <taxon>Bacteroidota</taxon>
        <taxon>Flavobacteriia</taxon>
        <taxon>Flavobacteriales</taxon>
        <taxon>Flavobacteriaceae</taxon>
        <taxon>Leeuwenhoekiella</taxon>
    </lineage>
</organism>
<dbReference type="eggNOG" id="ENOG50326WS">
    <property type="taxonomic scope" value="Bacteria"/>
</dbReference>
<dbReference type="HOGENOM" id="CLU_133741_0_0_10"/>
<sequence>MKKIRLTLIIGVLISNFGFSQSKSEIENLLDGISKIENSKELTNTEQAEKLIEYGWRILPTLAEFFTDQTLTSTKSECHDRILNKGEIAIIMADRIEGMPYARVTEIQNCTLDFCEKNANLIEYYLPYIKSNGIKEFQKNYMDWLVSDVSFPRLELLNFPKLV</sequence>
<evidence type="ECO:0000313" key="2">
    <source>
        <dbReference type="Proteomes" id="UP000001601"/>
    </source>
</evidence>
<reference evidence="1 2" key="1">
    <citation type="journal article" date="2007" name="Nature">
        <title>Light stimulates growth of proteorhodopsin-containing marine Flavobacteria.</title>
        <authorList>
            <person name="Gomez-Consarnau L."/>
            <person name="Gonzalez J.M."/>
            <person name="Coll-Llado M."/>
            <person name="Gourdon P."/>
            <person name="Pascher T."/>
            <person name="Neutze R."/>
            <person name="Pedros-Alio C."/>
            <person name="Pinhassi J."/>
        </authorList>
    </citation>
    <scope>NUCLEOTIDE SEQUENCE [LARGE SCALE GENOMIC DNA]</scope>
    <source>
        <strain evidence="1 2">MED217</strain>
    </source>
</reference>
<keyword evidence="2" id="KW-1185">Reference proteome</keyword>
<dbReference type="Proteomes" id="UP000001601">
    <property type="component" value="Unassembled WGS sequence"/>
</dbReference>
<dbReference type="OrthoDB" id="1453354at2"/>
<name>A3XMV0_LEEBM</name>
<gene>
    <name evidence="1" type="ORF">MED217_06946</name>
</gene>
<protein>
    <submittedName>
        <fullName evidence="1">Uncharacterized protein</fullName>
    </submittedName>
</protein>
<dbReference type="AlphaFoldDB" id="A3XMV0"/>
<evidence type="ECO:0000313" key="1">
    <source>
        <dbReference type="EMBL" id="EAQ49121.1"/>
    </source>
</evidence>
<accession>A3XMV0</accession>
<proteinExistence type="predicted"/>
<dbReference type="EMBL" id="AANC01000005">
    <property type="protein sequence ID" value="EAQ49121.1"/>
    <property type="molecule type" value="Genomic_DNA"/>
</dbReference>
<dbReference type="RefSeq" id="WP_009779770.1">
    <property type="nucleotide sequence ID" value="NZ_CH672395.1"/>
</dbReference>
<comment type="caution">
    <text evidence="1">The sequence shown here is derived from an EMBL/GenBank/DDBJ whole genome shotgun (WGS) entry which is preliminary data.</text>
</comment>